<dbReference type="InterPro" id="IPR023606">
    <property type="entry name" value="CoA-Trfase_III_dom_1_sf"/>
</dbReference>
<accession>A0A1Q8YC77</accession>
<keyword evidence="2" id="KW-0808">Transferase</keyword>
<protein>
    <submittedName>
        <fullName evidence="2">Carnitine CoA-transferase, coA-transferase III family</fullName>
    </submittedName>
</protein>
<dbReference type="PANTHER" id="PTHR48228:SF5">
    <property type="entry name" value="ALPHA-METHYLACYL-COA RACEMASE"/>
    <property type="match status" value="1"/>
</dbReference>
<gene>
    <name evidence="2" type="primary">caiB</name>
    <name evidence="2" type="ORF">BLL52_3263</name>
</gene>
<name>A0A1Q8YC77_9BURK</name>
<organism evidence="2 3">
    <name type="scientific">Rhodoferax antarcticus ANT.BR</name>
    <dbReference type="NCBI Taxonomy" id="1111071"/>
    <lineage>
        <taxon>Bacteria</taxon>
        <taxon>Pseudomonadati</taxon>
        <taxon>Pseudomonadota</taxon>
        <taxon>Betaproteobacteria</taxon>
        <taxon>Burkholderiales</taxon>
        <taxon>Comamonadaceae</taxon>
        <taxon>Rhodoferax</taxon>
    </lineage>
</organism>
<dbReference type="EMBL" id="MSYM01000016">
    <property type="protein sequence ID" value="OLP05595.1"/>
    <property type="molecule type" value="Genomic_DNA"/>
</dbReference>
<dbReference type="AlphaFoldDB" id="A0A1Q8YC77"/>
<keyword evidence="3" id="KW-1185">Reference proteome</keyword>
<dbReference type="STRING" id="81479.RA876_10285"/>
<dbReference type="Pfam" id="PF02515">
    <property type="entry name" value="CoA_transf_3"/>
    <property type="match status" value="1"/>
</dbReference>
<sequence>MKMADSLHPAMTQTATPQPKPLPLKGVRILSLSLNLPGPAALQRLHHMGANCVKLEPPAPPASGGTSVESGITGDPMSLYSPCAYRLLHEGIDVRAINLKTEAGQAELHTELAQADVLLSSFRPGALRKLGLDWATLHPLYPKLSMVAIFGSTGVLADLPGHDLTYVAENDLVTGLDLPATLYADMGGALMASEAVLQAMLLKAQTGQGSFLEVALADAAAHLALPRNWGATLPGTLLGGGHAGYRVYPCLDGRVALAALEPHFAQSLCSVMGLAWRGLDMMLEADTHQTVANFVAGHTRQALEALAREHDIPLHTLCQSELPTLIFKGLEANLP</sequence>
<dbReference type="GO" id="GO:0016740">
    <property type="term" value="F:transferase activity"/>
    <property type="evidence" value="ECO:0007669"/>
    <property type="project" value="UniProtKB-KW"/>
</dbReference>
<dbReference type="InterPro" id="IPR044855">
    <property type="entry name" value="CoA-Trfase_III_dom3_sf"/>
</dbReference>
<dbReference type="SUPFAM" id="SSF89796">
    <property type="entry name" value="CoA-transferase family III (CaiB/BaiF)"/>
    <property type="match status" value="1"/>
</dbReference>
<comment type="caution">
    <text evidence="2">The sequence shown here is derived from an EMBL/GenBank/DDBJ whole genome shotgun (WGS) entry which is preliminary data.</text>
</comment>
<proteinExistence type="predicted"/>
<dbReference type="Gene3D" id="3.40.50.10540">
    <property type="entry name" value="Crotonobetainyl-coa:carnitine coa-transferase, domain 1"/>
    <property type="match status" value="1"/>
</dbReference>
<feature type="region of interest" description="Disordered" evidence="1">
    <location>
        <begin position="1"/>
        <end position="22"/>
    </location>
</feature>
<reference evidence="2 3" key="1">
    <citation type="submission" date="2017-01" db="EMBL/GenBank/DDBJ databases">
        <title>Genome sequence of Rhodoferax antarcticus ANT.BR, a psychrophilic purple nonsulfur bacterium from an Antarctic microbial mat.</title>
        <authorList>
            <person name="Baker J."/>
            <person name="Riester C."/>
            <person name="Skinner B."/>
            <person name="Newell A."/>
            <person name="Swingley W."/>
            <person name="Madigan M."/>
            <person name="Jung D."/>
            <person name="Asao M."/>
            <person name="Chen M."/>
            <person name="Loughlin P."/>
            <person name="Pan H."/>
            <person name="Lin S."/>
            <person name="Li N."/>
            <person name="Shaw J."/>
            <person name="Prado M."/>
            <person name="Sherman C."/>
            <person name="Li X."/>
            <person name="Tang J."/>
            <person name="Blankenship R."/>
            <person name="Zhao T."/>
            <person name="Touchman J."/>
            <person name="Sattley M."/>
        </authorList>
    </citation>
    <scope>NUCLEOTIDE SEQUENCE [LARGE SCALE GENOMIC DNA]</scope>
    <source>
        <strain evidence="2 3">ANT.BR</strain>
    </source>
</reference>
<evidence type="ECO:0000256" key="1">
    <source>
        <dbReference type="SAM" id="MobiDB-lite"/>
    </source>
</evidence>
<dbReference type="Proteomes" id="UP000185911">
    <property type="component" value="Unassembled WGS sequence"/>
</dbReference>
<evidence type="ECO:0000313" key="2">
    <source>
        <dbReference type="EMBL" id="OLP05595.1"/>
    </source>
</evidence>
<dbReference type="InterPro" id="IPR050509">
    <property type="entry name" value="CoA-transferase_III"/>
</dbReference>
<evidence type="ECO:0000313" key="3">
    <source>
        <dbReference type="Proteomes" id="UP000185911"/>
    </source>
</evidence>
<dbReference type="InterPro" id="IPR003673">
    <property type="entry name" value="CoA-Trfase_fam_III"/>
</dbReference>
<dbReference type="PANTHER" id="PTHR48228">
    <property type="entry name" value="SUCCINYL-COA--D-CITRAMALATE COA-TRANSFERASE"/>
    <property type="match status" value="1"/>
</dbReference>
<dbReference type="Gene3D" id="3.30.1540.10">
    <property type="entry name" value="formyl-coa transferase, domain 3"/>
    <property type="match status" value="1"/>
</dbReference>